<dbReference type="FunFam" id="3.40.50.720:FF:000213">
    <property type="entry name" value="Putative 2-hydroxyacid dehydrogenase"/>
    <property type="match status" value="1"/>
</dbReference>
<keyword evidence="7" id="KW-0670">Pyruvate</keyword>
<dbReference type="SUPFAM" id="SSF51735">
    <property type="entry name" value="NAD(P)-binding Rossmann-fold domains"/>
    <property type="match status" value="1"/>
</dbReference>
<dbReference type="Pfam" id="PF02826">
    <property type="entry name" value="2-Hacid_dh_C"/>
    <property type="match status" value="1"/>
</dbReference>
<dbReference type="EMBL" id="FXYE01000004">
    <property type="protein sequence ID" value="SMX51145.1"/>
    <property type="molecule type" value="Genomic_DNA"/>
</dbReference>
<evidence type="ECO:0000256" key="1">
    <source>
        <dbReference type="ARBA" id="ARBA00022857"/>
    </source>
</evidence>
<dbReference type="EC" id="1.1.1.79" evidence="7"/>
<keyword evidence="3" id="KW-0520">NAD</keyword>
<evidence type="ECO:0000259" key="6">
    <source>
        <dbReference type="Pfam" id="PF02826"/>
    </source>
</evidence>
<dbReference type="AlphaFoldDB" id="A0A238L7T4"/>
<reference evidence="8" key="1">
    <citation type="submission" date="2017-05" db="EMBL/GenBank/DDBJ databases">
        <authorList>
            <person name="Rodrigo-Torres L."/>
            <person name="Arahal R. D."/>
            <person name="Lucena T."/>
        </authorList>
    </citation>
    <scope>NUCLEOTIDE SEQUENCE [LARGE SCALE GENOMIC DNA]</scope>
    <source>
        <strain evidence="8">CECT 8621</strain>
    </source>
</reference>
<dbReference type="InterPro" id="IPR006139">
    <property type="entry name" value="D-isomer_2_OHA_DH_cat_dom"/>
</dbReference>
<sequence>MTATLAIGPYNQSERPALEESFNAHVVADPSEAAGMDPAARSTIKAIAYKGHLPFGGAEMDLFPNLGLVANYGVGYDAIDVDAANARNIRVTNTPDVLNDDVADLAIAMWISQGREMRQAEAWVRDGKWASDGAYRLNRKVSGGKVGIMGMGRIGRDIADRLAAFKTDVHYHARSEKQTPGWTYHADPVALANAVDFLFVALVGGSATEKYVSKEVIAALGKDGVVINISRGSTIDEDALLDALEIGAIAGAGLDVFVGEPDLNPRFLALDNVVLQPHQGSGTVETRAAMAKLQRDNVAAHLAGGDLLTPVN</sequence>
<evidence type="ECO:0000256" key="4">
    <source>
        <dbReference type="RuleBase" id="RU003719"/>
    </source>
</evidence>
<dbReference type="Pfam" id="PF00389">
    <property type="entry name" value="2-Hacid_dh"/>
    <property type="match status" value="1"/>
</dbReference>
<dbReference type="PANTHER" id="PTHR10996">
    <property type="entry name" value="2-HYDROXYACID DEHYDROGENASE-RELATED"/>
    <property type="match status" value="1"/>
</dbReference>
<keyword evidence="8" id="KW-1185">Reference proteome</keyword>
<dbReference type="RefSeq" id="WP_093968837.1">
    <property type="nucleotide sequence ID" value="NZ_FXYE01000004.1"/>
</dbReference>
<dbReference type="InterPro" id="IPR006140">
    <property type="entry name" value="D-isomer_DH_NAD-bd"/>
</dbReference>
<evidence type="ECO:0000259" key="5">
    <source>
        <dbReference type="Pfam" id="PF00389"/>
    </source>
</evidence>
<feature type="domain" description="D-isomer specific 2-hydroxyacid dehydrogenase NAD-binding" evidence="6">
    <location>
        <begin position="108"/>
        <end position="280"/>
    </location>
</feature>
<dbReference type="GO" id="GO:0051287">
    <property type="term" value="F:NAD binding"/>
    <property type="evidence" value="ECO:0007669"/>
    <property type="project" value="InterPro"/>
</dbReference>
<dbReference type="InterPro" id="IPR036291">
    <property type="entry name" value="NAD(P)-bd_dom_sf"/>
</dbReference>
<protein>
    <submittedName>
        <fullName evidence="7">Glyoxylate/hydroxypyruvate reductase B</fullName>
        <ecNumber evidence="7">1.1.1.79</ecNumber>
    </submittedName>
</protein>
<keyword evidence="1" id="KW-0521">NADP</keyword>
<dbReference type="CDD" id="cd12156">
    <property type="entry name" value="HPPR"/>
    <property type="match status" value="1"/>
</dbReference>
<evidence type="ECO:0000256" key="3">
    <source>
        <dbReference type="ARBA" id="ARBA00023027"/>
    </source>
</evidence>
<proteinExistence type="inferred from homology"/>
<dbReference type="GO" id="GO:0005829">
    <property type="term" value="C:cytosol"/>
    <property type="evidence" value="ECO:0007669"/>
    <property type="project" value="TreeGrafter"/>
</dbReference>
<evidence type="ECO:0000313" key="7">
    <source>
        <dbReference type="EMBL" id="SMX51145.1"/>
    </source>
</evidence>
<dbReference type="SUPFAM" id="SSF52283">
    <property type="entry name" value="Formate/glycerate dehydrogenase catalytic domain-like"/>
    <property type="match status" value="1"/>
</dbReference>
<feature type="domain" description="D-isomer specific 2-hydroxyacid dehydrogenase catalytic" evidence="5">
    <location>
        <begin position="42"/>
        <end position="312"/>
    </location>
</feature>
<accession>A0A238L7T4</accession>
<dbReference type="InterPro" id="IPR050223">
    <property type="entry name" value="D-isomer_2-hydroxyacid_DH"/>
</dbReference>
<keyword evidence="2 4" id="KW-0560">Oxidoreductase</keyword>
<dbReference type="OrthoDB" id="9793626at2"/>
<organism evidence="7 8">
    <name type="scientific">Actibacterium lipolyticum</name>
    <dbReference type="NCBI Taxonomy" id="1524263"/>
    <lineage>
        <taxon>Bacteria</taxon>
        <taxon>Pseudomonadati</taxon>
        <taxon>Pseudomonadota</taxon>
        <taxon>Alphaproteobacteria</taxon>
        <taxon>Rhodobacterales</taxon>
        <taxon>Roseobacteraceae</taxon>
        <taxon>Actibacterium</taxon>
    </lineage>
</organism>
<evidence type="ECO:0000313" key="8">
    <source>
        <dbReference type="Proteomes" id="UP000202922"/>
    </source>
</evidence>
<dbReference type="GO" id="GO:0030267">
    <property type="term" value="F:glyoxylate reductase (NADPH) activity"/>
    <property type="evidence" value="ECO:0007669"/>
    <property type="project" value="UniProtKB-EC"/>
</dbReference>
<dbReference type="PANTHER" id="PTHR10996:SF178">
    <property type="entry name" value="2-HYDROXYACID DEHYDROGENASE YGL185C-RELATED"/>
    <property type="match status" value="1"/>
</dbReference>
<evidence type="ECO:0000256" key="2">
    <source>
        <dbReference type="ARBA" id="ARBA00023002"/>
    </source>
</evidence>
<name>A0A238L7T4_9RHOB</name>
<gene>
    <name evidence="7" type="primary">tkrA</name>
    <name evidence="7" type="ORF">COL8621_03675</name>
</gene>
<dbReference type="GO" id="GO:0016618">
    <property type="term" value="F:hydroxypyruvate reductase [NAD(P)H] activity"/>
    <property type="evidence" value="ECO:0007669"/>
    <property type="project" value="TreeGrafter"/>
</dbReference>
<dbReference type="Gene3D" id="3.40.50.720">
    <property type="entry name" value="NAD(P)-binding Rossmann-like Domain"/>
    <property type="match status" value="2"/>
</dbReference>
<dbReference type="Proteomes" id="UP000202922">
    <property type="component" value="Unassembled WGS sequence"/>
</dbReference>
<comment type="similarity">
    <text evidence="4">Belongs to the D-isomer specific 2-hydroxyacid dehydrogenase family.</text>
</comment>